<dbReference type="InterPro" id="IPR053199">
    <property type="entry name" value="cDPG_synthetase-like"/>
</dbReference>
<keyword evidence="3" id="KW-1185">Reference proteome</keyword>
<dbReference type="AlphaFoldDB" id="A0A5K7YGM0"/>
<gene>
    <name evidence="2" type="ORF">DSCA_21660</name>
</gene>
<dbReference type="EMBL" id="AP021874">
    <property type="protein sequence ID" value="BBO68236.1"/>
    <property type="molecule type" value="Genomic_DNA"/>
</dbReference>
<dbReference type="PANTHER" id="PTHR42869">
    <property type="entry name" value="SLL0572 PROTEIN"/>
    <property type="match status" value="1"/>
</dbReference>
<dbReference type="Proteomes" id="UP000427906">
    <property type="component" value="Chromosome"/>
</dbReference>
<dbReference type="KEGG" id="dalk:DSCA_21660"/>
<dbReference type="Gene3D" id="3.40.50.300">
    <property type="entry name" value="P-loop containing nucleotide triphosphate hydrolases"/>
    <property type="match status" value="1"/>
</dbReference>
<dbReference type="OrthoDB" id="9763469at2"/>
<name>A0A5K7YGM0_9BACT</name>
<evidence type="ECO:0000313" key="3">
    <source>
        <dbReference type="Proteomes" id="UP000427906"/>
    </source>
</evidence>
<dbReference type="InterPro" id="IPR003495">
    <property type="entry name" value="CobW/HypB/UreG_nucleotide-bd"/>
</dbReference>
<reference evidence="2 3" key="1">
    <citation type="submission" date="2019-11" db="EMBL/GenBank/DDBJ databases">
        <title>Comparative genomics of hydrocarbon-degrading Desulfosarcina strains.</title>
        <authorList>
            <person name="Watanabe M."/>
            <person name="Kojima H."/>
            <person name="Fukui M."/>
        </authorList>
    </citation>
    <scope>NUCLEOTIDE SEQUENCE [LARGE SCALE GENOMIC DNA]</scope>
    <source>
        <strain evidence="2 3">PL12</strain>
    </source>
</reference>
<feature type="domain" description="CobW/HypB/UreG nucleotide-binding" evidence="1">
    <location>
        <begin position="232"/>
        <end position="295"/>
    </location>
</feature>
<dbReference type="PANTHER" id="PTHR42869:SF1">
    <property type="entry name" value="SLL0572 PROTEIN"/>
    <property type="match status" value="1"/>
</dbReference>
<protein>
    <submittedName>
        <fullName evidence="2">GTPase</fullName>
    </submittedName>
</protein>
<proteinExistence type="predicted"/>
<dbReference type="Pfam" id="PF02492">
    <property type="entry name" value="cobW"/>
    <property type="match status" value="1"/>
</dbReference>
<dbReference type="SUPFAM" id="SSF52540">
    <property type="entry name" value="P-loop containing nucleoside triphosphate hydrolases"/>
    <property type="match status" value="1"/>
</dbReference>
<sequence length="440" mass="48577">MVEKVIIMGAAGRDFHNFNVYFRDNLRYQVVGFTATQIPDIDGRMYPAQLAGSRYPDGIPIYPDSRLAELIQRHGVDLVAFSYSDVPHVEVMHKASLTTAAGADFIIIGAPYTMLTSNRTVISVCAVRTGCGKSQTSRKVIQILKRMGKRVVSVRHPMPYGDLTRQIVQRFSSREDLDRQHCTIEEREEYEPVIDMGAVVYAGVDYGLILEAAEKEADVIVWDGGNNDTPFFRPDVNIVVFDPHRAGHETRYHPGETNLLMADVAVINKVDSAEPEKVEQVRKTIEKHNPKAAIIMADSAVLVDDPSLIRGKRVLVVEDGPTLTHGEMTYGAGVIAARRFGAASLADPRPCLKGSLAETFNDYPHIGTLLPAMGYSPAQIKDLEDTINDCPCDLVLSATPIDLTAVVTVDKPVVRVRYEYKDNSEPTLEAVIRKQLEGGL</sequence>
<evidence type="ECO:0000259" key="1">
    <source>
        <dbReference type="Pfam" id="PF02492"/>
    </source>
</evidence>
<dbReference type="RefSeq" id="WP_155316418.1">
    <property type="nucleotide sequence ID" value="NZ_AP021874.1"/>
</dbReference>
<dbReference type="InterPro" id="IPR027417">
    <property type="entry name" value="P-loop_NTPase"/>
</dbReference>
<evidence type="ECO:0000313" key="2">
    <source>
        <dbReference type="EMBL" id="BBO68236.1"/>
    </source>
</evidence>
<organism evidence="2 3">
    <name type="scientific">Desulfosarcina alkanivorans</name>
    <dbReference type="NCBI Taxonomy" id="571177"/>
    <lineage>
        <taxon>Bacteria</taxon>
        <taxon>Pseudomonadati</taxon>
        <taxon>Thermodesulfobacteriota</taxon>
        <taxon>Desulfobacteria</taxon>
        <taxon>Desulfobacterales</taxon>
        <taxon>Desulfosarcinaceae</taxon>
        <taxon>Desulfosarcina</taxon>
    </lineage>
</organism>
<accession>A0A5K7YGM0</accession>